<dbReference type="InterPro" id="IPR037068">
    <property type="entry name" value="DNA_primase_core_N_sf"/>
</dbReference>
<gene>
    <name evidence="12 15" type="primary">dnaG</name>
    <name evidence="15" type="ORF">MOVI_2470</name>
</gene>
<dbReference type="Pfam" id="PF01807">
    <property type="entry name" value="Zn_ribbon_DnaG"/>
    <property type="match status" value="1"/>
</dbReference>
<organism evidence="15 16">
    <name type="scientific">Mesomycoplasma ovipneumoniae 14811</name>
    <dbReference type="NCBI Taxonomy" id="1188239"/>
    <lineage>
        <taxon>Bacteria</taxon>
        <taxon>Bacillati</taxon>
        <taxon>Mycoplasmatota</taxon>
        <taxon>Mycoplasmoidales</taxon>
        <taxon>Metamycoplasmataceae</taxon>
        <taxon>Mesomycoplasma</taxon>
    </lineage>
</organism>
<evidence type="ECO:0000256" key="9">
    <source>
        <dbReference type="ARBA" id="ARBA00022842"/>
    </source>
</evidence>
<evidence type="ECO:0000256" key="5">
    <source>
        <dbReference type="ARBA" id="ARBA00022705"/>
    </source>
</evidence>
<dbReference type="PROSITE" id="PS50880">
    <property type="entry name" value="TOPRIM"/>
    <property type="match status" value="1"/>
</dbReference>
<dbReference type="GO" id="GO:1990077">
    <property type="term" value="C:primosome complex"/>
    <property type="evidence" value="ECO:0007669"/>
    <property type="project" value="UniProtKB-KW"/>
</dbReference>
<keyword evidence="6 12" id="KW-0479">Metal-binding</keyword>
<comment type="function">
    <text evidence="12">RNA polymerase that catalyzes the synthesis of short RNA molecules used as primers for DNA polymerase during DNA replication.</text>
</comment>
<name>A0A014L730_9BACT</name>
<keyword evidence="4 12" id="KW-0548">Nucleotidyltransferase</keyword>
<feature type="zinc finger region" description="CHC2-type" evidence="12">
    <location>
        <begin position="38"/>
        <end position="62"/>
    </location>
</feature>
<dbReference type="InterPro" id="IPR036977">
    <property type="entry name" value="DNA_primase_Znf_CHC2"/>
</dbReference>
<evidence type="ECO:0000256" key="8">
    <source>
        <dbReference type="ARBA" id="ARBA00022833"/>
    </source>
</evidence>
<dbReference type="GO" id="GO:0008270">
    <property type="term" value="F:zinc ion binding"/>
    <property type="evidence" value="ECO:0007669"/>
    <property type="project" value="UniProtKB-UniRule"/>
</dbReference>
<dbReference type="InterPro" id="IPR013264">
    <property type="entry name" value="DNAG_N"/>
</dbReference>
<dbReference type="InterPro" id="IPR050219">
    <property type="entry name" value="DnaG_primase"/>
</dbReference>
<dbReference type="GO" id="GO:0006269">
    <property type="term" value="P:DNA replication, synthesis of primer"/>
    <property type="evidence" value="ECO:0007669"/>
    <property type="project" value="UniProtKB-UniRule"/>
</dbReference>
<dbReference type="GO" id="GO:0000428">
    <property type="term" value="C:DNA-directed RNA polymerase complex"/>
    <property type="evidence" value="ECO:0007669"/>
    <property type="project" value="UniProtKB-KW"/>
</dbReference>
<dbReference type="EMBL" id="JFAD01000014">
    <property type="protein sequence ID" value="EXU61204.1"/>
    <property type="molecule type" value="Genomic_DNA"/>
</dbReference>
<evidence type="ECO:0000256" key="12">
    <source>
        <dbReference type="HAMAP-Rule" id="MF_00974"/>
    </source>
</evidence>
<comment type="similarity">
    <text evidence="12">Belongs to the DnaG primase family.</text>
</comment>
<comment type="caution">
    <text evidence="15">The sequence shown here is derived from an EMBL/GenBank/DDBJ whole genome shotgun (WGS) entry which is preliminary data.</text>
</comment>
<dbReference type="InterPro" id="IPR006295">
    <property type="entry name" value="DNA_primase_DnaG"/>
</dbReference>
<comment type="subunit">
    <text evidence="12">Monomer. Interacts with DnaB.</text>
</comment>
<dbReference type="InterPro" id="IPR030846">
    <property type="entry name" value="DnaG_bac"/>
</dbReference>
<dbReference type="InterPro" id="IPR006171">
    <property type="entry name" value="TOPRIM_dom"/>
</dbReference>
<evidence type="ECO:0000256" key="2">
    <source>
        <dbReference type="ARBA" id="ARBA00022515"/>
    </source>
</evidence>
<evidence type="ECO:0000256" key="13">
    <source>
        <dbReference type="SAM" id="Coils"/>
    </source>
</evidence>
<keyword evidence="2 12" id="KW-0639">Primosome</keyword>
<evidence type="ECO:0000256" key="4">
    <source>
        <dbReference type="ARBA" id="ARBA00022695"/>
    </source>
</evidence>
<dbReference type="eggNOG" id="COG0358">
    <property type="taxonomic scope" value="Bacteria"/>
</dbReference>
<keyword evidence="9" id="KW-0460">Magnesium</keyword>
<accession>A0A014L730</accession>
<dbReference type="Pfam" id="PF13155">
    <property type="entry name" value="Toprim_2"/>
    <property type="match status" value="1"/>
</dbReference>
<comment type="domain">
    <text evidence="12">Contains an N-terminal zinc-binding domain, a central core domain that contains the primase activity, and a C-terminal DnaB-binding domain.</text>
</comment>
<evidence type="ECO:0000256" key="6">
    <source>
        <dbReference type="ARBA" id="ARBA00022723"/>
    </source>
</evidence>
<dbReference type="GO" id="GO:0005737">
    <property type="term" value="C:cytoplasm"/>
    <property type="evidence" value="ECO:0007669"/>
    <property type="project" value="TreeGrafter"/>
</dbReference>
<evidence type="ECO:0000256" key="10">
    <source>
        <dbReference type="ARBA" id="ARBA00023125"/>
    </source>
</evidence>
<evidence type="ECO:0000256" key="3">
    <source>
        <dbReference type="ARBA" id="ARBA00022679"/>
    </source>
</evidence>
<evidence type="ECO:0000256" key="11">
    <source>
        <dbReference type="ARBA" id="ARBA00023163"/>
    </source>
</evidence>
<protein>
    <recommendedName>
        <fullName evidence="12">DNA primase</fullName>
        <ecNumber evidence="12">2.7.7.101</ecNumber>
    </recommendedName>
</protein>
<evidence type="ECO:0000256" key="7">
    <source>
        <dbReference type="ARBA" id="ARBA00022771"/>
    </source>
</evidence>
<keyword evidence="11 12" id="KW-0804">Transcription</keyword>
<evidence type="ECO:0000259" key="14">
    <source>
        <dbReference type="PROSITE" id="PS50880"/>
    </source>
</evidence>
<dbReference type="SMART" id="SM00493">
    <property type="entry name" value="TOPRIM"/>
    <property type="match status" value="1"/>
</dbReference>
<dbReference type="Pfam" id="PF08275">
    <property type="entry name" value="DNAG_N"/>
    <property type="match status" value="1"/>
</dbReference>
<dbReference type="STRING" id="1188239.MOVI_2470"/>
<dbReference type="NCBIfam" id="TIGR01391">
    <property type="entry name" value="dnaG"/>
    <property type="match status" value="1"/>
</dbReference>
<dbReference type="InterPro" id="IPR002694">
    <property type="entry name" value="Znf_CHC2"/>
</dbReference>
<dbReference type="InterPro" id="IPR034151">
    <property type="entry name" value="TOPRIM_DnaG_bac"/>
</dbReference>
<keyword evidence="10 12" id="KW-0238">DNA-binding</keyword>
<sequence>MNKQQILAHILKNTDIYALISQAIQLSPNGRNTFVGLCPFHEDTNPSLSVSISKQIFKCFSCQKGGNIVSFVMFWKNLNFFQAVEYLNKEYNLKLELANNLAPEKVYSEFELQALRAFENSVSLYLLELLTITSRAKKSPKNRQELEIYNFINSRGLSREIIQKFKIGFAPSSFLKPRLVDSKLFDEETLKDYSLLNQQGFDFFQNRIVFPIENLEGKVVGFSGRCLPNTKCEPKYLNSPSSKLFSKSEIFYNYKNAIADNPKEIFITEGFFDVIAFYKVNIKNVIALMGTSLTKKHCELLNNFTVVIALDGDRAGLEATLKSALILSQNKIKTYIISGFDGKDPDEYLNNFGADSFLEKLSDRKNCFDFAYSFYKNQIKENSSDEITEFVNKFTPFLQSLHAQNNPLLGVFLKKINEDLGIEKSAFRWIKQIQYPSKPGRELEENEDLFENRQQNKRNRYENQAYPVQYLELRLFLIILKDFIEGDQGKFSSFKSLNFKFLNALNNKFVETLYSSDRKNPEIYKQTIQKINEAGNLLEEYLLKEYSQISTHDFINFNVHEKTIDDVEKLVEDINERRRKINNDILHQHLKNNKNDFVIDLYNDEIQGGADNENW</sequence>
<dbReference type="PANTHER" id="PTHR30313">
    <property type="entry name" value="DNA PRIMASE"/>
    <property type="match status" value="1"/>
</dbReference>
<dbReference type="CDD" id="cd03364">
    <property type="entry name" value="TOPRIM_DnaG_primases"/>
    <property type="match status" value="1"/>
</dbReference>
<reference evidence="15 16" key="1">
    <citation type="submission" date="2014-03" db="EMBL/GenBank/DDBJ databases">
        <title>Genome sequence of Mycoplasma ovipneumoniae strain 14811.</title>
        <authorList>
            <person name="Sirand-Pugnet P."/>
            <person name="Breton M."/>
            <person name="Dordet-Frisoni E."/>
            <person name="Baranowski E."/>
            <person name="Barre A."/>
            <person name="Couture C."/>
            <person name="Dupuy V."/>
            <person name="Gaurivaud P."/>
            <person name="Jacob D."/>
            <person name="Lemaitre C."/>
            <person name="Manso-Silvan L."/>
            <person name="Nikolski M."/>
            <person name="Nouvel L.-X."/>
            <person name="Poumarat F."/>
            <person name="Tardy F."/>
            <person name="Thebault P."/>
            <person name="Theil S."/>
            <person name="Citti C."/>
            <person name="Thiaucourt F."/>
            <person name="Blanchard A."/>
        </authorList>
    </citation>
    <scope>NUCLEOTIDE SEQUENCE [LARGE SCALE GENOMIC DNA]</scope>
    <source>
        <strain evidence="15 16">14811</strain>
    </source>
</reference>
<dbReference type="Gene3D" id="3.90.580.10">
    <property type="entry name" value="Zinc finger, CHC2-type domain"/>
    <property type="match status" value="1"/>
</dbReference>
<dbReference type="RefSeq" id="WP_044284093.1">
    <property type="nucleotide sequence ID" value="NZ_JFAD01000014.1"/>
</dbReference>
<comment type="catalytic activity">
    <reaction evidence="12">
        <text>ssDNA + n NTP = ssDNA/pppN(pN)n-1 hybrid + (n-1) diphosphate.</text>
        <dbReference type="EC" id="2.7.7.101"/>
    </reaction>
</comment>
<dbReference type="Gene3D" id="3.90.980.10">
    <property type="entry name" value="DNA primase, catalytic core, N-terminal domain"/>
    <property type="match status" value="1"/>
</dbReference>
<dbReference type="HAMAP" id="MF_00974">
    <property type="entry name" value="DNA_primase_DnaG"/>
    <property type="match status" value="1"/>
</dbReference>
<evidence type="ECO:0000256" key="1">
    <source>
        <dbReference type="ARBA" id="ARBA00022478"/>
    </source>
</evidence>
<feature type="domain" description="Toprim" evidence="14">
    <location>
        <begin position="263"/>
        <end position="342"/>
    </location>
</feature>
<keyword evidence="1 12" id="KW-0240">DNA-directed RNA polymerase</keyword>
<keyword evidence="3 12" id="KW-0808">Transferase</keyword>
<keyword evidence="5 12" id="KW-0235">DNA replication</keyword>
<keyword evidence="13" id="KW-0175">Coiled coil</keyword>
<dbReference type="Proteomes" id="UP000020977">
    <property type="component" value="Unassembled WGS sequence"/>
</dbReference>
<dbReference type="Gene3D" id="3.40.1360.10">
    <property type="match status" value="1"/>
</dbReference>
<dbReference type="SUPFAM" id="SSF57783">
    <property type="entry name" value="Zinc beta-ribbon"/>
    <property type="match status" value="1"/>
</dbReference>
<dbReference type="PATRIC" id="fig|1188239.3.peg.609"/>
<comment type="cofactor">
    <cofactor evidence="12">
        <name>Zn(2+)</name>
        <dbReference type="ChEBI" id="CHEBI:29105"/>
    </cofactor>
    <text evidence="12">Binds 1 zinc ion per monomer.</text>
</comment>
<dbReference type="AlphaFoldDB" id="A0A014L730"/>
<evidence type="ECO:0000313" key="16">
    <source>
        <dbReference type="Proteomes" id="UP000020977"/>
    </source>
</evidence>
<dbReference type="SMART" id="SM00400">
    <property type="entry name" value="ZnF_CHCC"/>
    <property type="match status" value="1"/>
</dbReference>
<dbReference type="GO" id="GO:0003677">
    <property type="term" value="F:DNA binding"/>
    <property type="evidence" value="ECO:0007669"/>
    <property type="project" value="UniProtKB-KW"/>
</dbReference>
<dbReference type="PANTHER" id="PTHR30313:SF2">
    <property type="entry name" value="DNA PRIMASE"/>
    <property type="match status" value="1"/>
</dbReference>
<evidence type="ECO:0000313" key="15">
    <source>
        <dbReference type="EMBL" id="EXU61204.1"/>
    </source>
</evidence>
<dbReference type="EC" id="2.7.7.101" evidence="12"/>
<keyword evidence="7 12" id="KW-0863">Zinc-finger</keyword>
<dbReference type="GO" id="GO:0003899">
    <property type="term" value="F:DNA-directed RNA polymerase activity"/>
    <property type="evidence" value="ECO:0007669"/>
    <property type="project" value="UniProtKB-UniRule"/>
</dbReference>
<feature type="coiled-coil region" evidence="13">
    <location>
        <begin position="557"/>
        <end position="584"/>
    </location>
</feature>
<dbReference type="SUPFAM" id="SSF56731">
    <property type="entry name" value="DNA primase core"/>
    <property type="match status" value="1"/>
</dbReference>
<proteinExistence type="inferred from homology"/>
<keyword evidence="8 12" id="KW-0862">Zinc</keyword>